<name>A0ABV3L9N5_9RHOB</name>
<evidence type="ECO:0000256" key="5">
    <source>
        <dbReference type="ARBA" id="ARBA00022679"/>
    </source>
</evidence>
<comment type="subunit">
    <text evidence="2">Homodecamer; pentamer of dimers.</text>
</comment>
<sequence length="265" mass="28794">MSRMTVADLLACKGKRKLTKVTLQDVVLARAAEAAGIEVATARLAPGIDQIRAAAPSLFLVFGLRHGESHSKKAELARAFDAMERGADAVYCPMRKKVVRRLADEGVPVVGHVGLIPRRATWTGGMKPVGKTVAQAEKVWDAVRRYEDAGAIAVEMELVPERVATEIARRTSMIVFSMGSGGGCDGDFLFTSDITGETEGRIPRHARVYADLAAEQARLHRMRVAALRAFREECDSGAFPSARETVAIEDEEFAAFLDRLDRPAS</sequence>
<keyword evidence="5 6" id="KW-0808">Transferase</keyword>
<evidence type="ECO:0000313" key="6">
    <source>
        <dbReference type="EMBL" id="MEV8468274.1"/>
    </source>
</evidence>
<proteinExistence type="inferred from homology"/>
<dbReference type="EC" id="2.1.2.11" evidence="3"/>
<evidence type="ECO:0000256" key="2">
    <source>
        <dbReference type="ARBA" id="ARBA00011424"/>
    </source>
</evidence>
<dbReference type="Proteomes" id="UP001553161">
    <property type="component" value="Unassembled WGS sequence"/>
</dbReference>
<organism evidence="6 7">
    <name type="scientific">Meridianimarinicoccus marinus</name>
    <dbReference type="NCBI Taxonomy" id="3231483"/>
    <lineage>
        <taxon>Bacteria</taxon>
        <taxon>Pseudomonadati</taxon>
        <taxon>Pseudomonadota</taxon>
        <taxon>Alphaproteobacteria</taxon>
        <taxon>Rhodobacterales</taxon>
        <taxon>Paracoccaceae</taxon>
        <taxon>Meridianimarinicoccus</taxon>
    </lineage>
</organism>
<comment type="similarity">
    <text evidence="1">Belongs to the PanB family.</text>
</comment>
<protein>
    <recommendedName>
        <fullName evidence="3">3-methyl-2-oxobutanoate hydroxymethyltransferase</fullName>
        <ecNumber evidence="3">2.1.2.11</ecNumber>
    </recommendedName>
</protein>
<evidence type="ECO:0000256" key="4">
    <source>
        <dbReference type="ARBA" id="ARBA00022655"/>
    </source>
</evidence>
<dbReference type="PANTHER" id="PTHR20881">
    <property type="entry name" value="3-METHYL-2-OXOBUTANOATE HYDROXYMETHYLTRANSFERASE"/>
    <property type="match status" value="1"/>
</dbReference>
<dbReference type="EMBL" id="JBFBVU010000025">
    <property type="protein sequence ID" value="MEV8468274.1"/>
    <property type="molecule type" value="Genomic_DNA"/>
</dbReference>
<dbReference type="PANTHER" id="PTHR20881:SF0">
    <property type="entry name" value="3-METHYL-2-OXOBUTANOATE HYDROXYMETHYLTRANSFERASE"/>
    <property type="match status" value="1"/>
</dbReference>
<dbReference type="InterPro" id="IPR015813">
    <property type="entry name" value="Pyrv/PenolPyrv_kinase-like_dom"/>
</dbReference>
<dbReference type="GO" id="GO:0003864">
    <property type="term" value="F:3-methyl-2-oxobutanoate hydroxymethyltransferase activity"/>
    <property type="evidence" value="ECO:0007669"/>
    <property type="project" value="UniProtKB-EC"/>
</dbReference>
<evidence type="ECO:0000313" key="7">
    <source>
        <dbReference type="Proteomes" id="UP001553161"/>
    </source>
</evidence>
<dbReference type="Gene3D" id="3.20.20.60">
    <property type="entry name" value="Phosphoenolpyruvate-binding domains"/>
    <property type="match status" value="1"/>
</dbReference>
<reference evidence="6 7" key="1">
    <citation type="submission" date="2024-07" db="EMBL/GenBank/DDBJ databases">
        <authorList>
            <person name="Kang M."/>
        </authorList>
    </citation>
    <scope>NUCLEOTIDE SEQUENCE [LARGE SCALE GENOMIC DNA]</scope>
    <source>
        <strain evidence="6 7">DFM31</strain>
    </source>
</reference>
<dbReference type="Pfam" id="PF02548">
    <property type="entry name" value="Pantoate_transf"/>
    <property type="match status" value="1"/>
</dbReference>
<keyword evidence="4" id="KW-0566">Pantothenate biosynthesis</keyword>
<dbReference type="InterPro" id="IPR003700">
    <property type="entry name" value="Pantoate_hydroxy_MeTrfase"/>
</dbReference>
<evidence type="ECO:0000256" key="1">
    <source>
        <dbReference type="ARBA" id="ARBA00008676"/>
    </source>
</evidence>
<comment type="caution">
    <text evidence="6">The sequence shown here is derived from an EMBL/GenBank/DDBJ whole genome shotgun (WGS) entry which is preliminary data.</text>
</comment>
<dbReference type="SUPFAM" id="SSF51621">
    <property type="entry name" value="Phosphoenolpyruvate/pyruvate domain"/>
    <property type="match status" value="1"/>
</dbReference>
<dbReference type="RefSeq" id="WP_366194228.1">
    <property type="nucleotide sequence ID" value="NZ_JBFBVU010000025.1"/>
</dbReference>
<gene>
    <name evidence="6" type="ORF">AB0T83_15975</name>
</gene>
<dbReference type="InterPro" id="IPR040442">
    <property type="entry name" value="Pyrv_kinase-like_dom_sf"/>
</dbReference>
<evidence type="ECO:0000256" key="3">
    <source>
        <dbReference type="ARBA" id="ARBA00012618"/>
    </source>
</evidence>
<accession>A0ABV3L9N5</accession>
<keyword evidence="7" id="KW-1185">Reference proteome</keyword>